<keyword evidence="2" id="KW-1185">Reference proteome</keyword>
<dbReference type="PROSITE" id="PS51808">
    <property type="entry name" value="CHCH"/>
    <property type="match status" value="1"/>
</dbReference>
<dbReference type="PANTHER" id="PTHR13639:SF2">
    <property type="entry name" value="CYTOCHROME C OXIDASE ASSEMBLY FACTOR 4 HOMOLOG, MITOCHONDRIAL"/>
    <property type="match status" value="1"/>
</dbReference>
<proteinExistence type="predicted"/>
<protein>
    <submittedName>
        <fullName evidence="3">Cytochrome c oxidase assembly factor 4 homolog, mitochondrial isoform X1</fullName>
    </submittedName>
</protein>
<name>A0A6P8RHX2_GEOSA</name>
<feature type="region of interest" description="Disordered" evidence="1">
    <location>
        <begin position="28"/>
        <end position="70"/>
    </location>
</feature>
<dbReference type="InParanoid" id="A0A6P8RHX2"/>
<dbReference type="GO" id="GO:0033617">
    <property type="term" value="P:mitochondrial respiratory chain complex IV assembly"/>
    <property type="evidence" value="ECO:0007669"/>
    <property type="project" value="InterPro"/>
</dbReference>
<dbReference type="AlphaFoldDB" id="A0A6P8RHX2"/>
<dbReference type="Proteomes" id="UP000515159">
    <property type="component" value="Chromosome 6"/>
</dbReference>
<dbReference type="RefSeq" id="XP_033804683.1">
    <property type="nucleotide sequence ID" value="XM_033948792.1"/>
</dbReference>
<evidence type="ECO:0000313" key="3">
    <source>
        <dbReference type="RefSeq" id="XP_033804683.1"/>
    </source>
</evidence>
<evidence type="ECO:0000256" key="1">
    <source>
        <dbReference type="SAM" id="MobiDB-lite"/>
    </source>
</evidence>
<dbReference type="PANTHER" id="PTHR13639">
    <property type="entry name" value="CYTOCHROME C OXIDASE ASSEMBLY FACTOR 4 HOMOLOG, MITOCHONDRIAL"/>
    <property type="match status" value="1"/>
</dbReference>
<accession>A0A6P8RHX2</accession>
<dbReference type="GeneID" id="117362439"/>
<dbReference type="FunCoup" id="A0A6P8RHX2">
    <property type="interactions" value="355"/>
</dbReference>
<feature type="compositionally biased region" description="Acidic residues" evidence="1">
    <location>
        <begin position="60"/>
        <end position="69"/>
    </location>
</feature>
<reference evidence="3" key="1">
    <citation type="submission" date="2025-08" db="UniProtKB">
        <authorList>
            <consortium name="RefSeq"/>
        </authorList>
    </citation>
    <scope>IDENTIFICATION</scope>
</reference>
<dbReference type="GO" id="GO:0005758">
    <property type="term" value="C:mitochondrial intermembrane space"/>
    <property type="evidence" value="ECO:0007669"/>
    <property type="project" value="InterPro"/>
</dbReference>
<dbReference type="InterPro" id="IPR039870">
    <property type="entry name" value="Coa4-like"/>
</dbReference>
<organism evidence="2 3">
    <name type="scientific">Geotrypetes seraphini</name>
    <name type="common">Gaboon caecilian</name>
    <name type="synonym">Caecilia seraphini</name>
    <dbReference type="NCBI Taxonomy" id="260995"/>
    <lineage>
        <taxon>Eukaryota</taxon>
        <taxon>Metazoa</taxon>
        <taxon>Chordata</taxon>
        <taxon>Craniata</taxon>
        <taxon>Vertebrata</taxon>
        <taxon>Euteleostomi</taxon>
        <taxon>Amphibia</taxon>
        <taxon>Gymnophiona</taxon>
        <taxon>Geotrypetes</taxon>
    </lineage>
</organism>
<feature type="compositionally biased region" description="Polar residues" evidence="1">
    <location>
        <begin position="28"/>
        <end position="38"/>
    </location>
</feature>
<sequence length="130" mass="15397">MGEKNNYQINASLAITTKRYLQIHSTNSSRVNSVTQDENLGKMSAPNPPGHNWSRKVEREEQEEEEDPLDQMIFRSGCAAFHYALQECMSEQRDWRKCQQQVQLFKDCMQEQQKQRMQELQRQKQKQTDS</sequence>
<gene>
    <name evidence="3" type="primary">LOC117362439</name>
</gene>
<dbReference type="KEGG" id="gsh:117362439"/>
<dbReference type="OrthoDB" id="5586401at2759"/>
<evidence type="ECO:0000313" key="2">
    <source>
        <dbReference type="Proteomes" id="UP000515159"/>
    </source>
</evidence>